<dbReference type="PANTHER" id="PTHR35167:SF3">
    <property type="entry name" value="OS05G0216466 PROTEIN"/>
    <property type="match status" value="1"/>
</dbReference>
<dbReference type="KEGG" id="pda:120105296"/>
<accession>A0A8B8ZJT1</accession>
<feature type="compositionally biased region" description="Acidic residues" evidence="1">
    <location>
        <begin position="65"/>
        <end position="79"/>
    </location>
</feature>
<protein>
    <submittedName>
        <fullName evidence="3">Uncharacterized protein LOC120105296</fullName>
    </submittedName>
</protein>
<evidence type="ECO:0000313" key="2">
    <source>
        <dbReference type="Proteomes" id="UP000228380"/>
    </source>
</evidence>
<proteinExistence type="predicted"/>
<feature type="compositionally biased region" description="Basic and acidic residues" evidence="1">
    <location>
        <begin position="109"/>
        <end position="125"/>
    </location>
</feature>
<dbReference type="PANTHER" id="PTHR35167">
    <property type="entry name" value="OS05G0216466 PROTEIN"/>
    <property type="match status" value="1"/>
</dbReference>
<organism evidence="2 3">
    <name type="scientific">Phoenix dactylifera</name>
    <name type="common">Date palm</name>
    <dbReference type="NCBI Taxonomy" id="42345"/>
    <lineage>
        <taxon>Eukaryota</taxon>
        <taxon>Viridiplantae</taxon>
        <taxon>Streptophyta</taxon>
        <taxon>Embryophyta</taxon>
        <taxon>Tracheophyta</taxon>
        <taxon>Spermatophyta</taxon>
        <taxon>Magnoliopsida</taxon>
        <taxon>Liliopsida</taxon>
        <taxon>Arecaceae</taxon>
        <taxon>Coryphoideae</taxon>
        <taxon>Phoeniceae</taxon>
        <taxon>Phoenix</taxon>
    </lineage>
</organism>
<name>A0A8B8ZJT1_PHODC</name>
<evidence type="ECO:0000256" key="1">
    <source>
        <dbReference type="SAM" id="MobiDB-lite"/>
    </source>
</evidence>
<keyword evidence="2" id="KW-1185">Reference proteome</keyword>
<evidence type="ECO:0000313" key="3">
    <source>
        <dbReference type="RefSeq" id="XP_038973562.1"/>
    </source>
</evidence>
<dbReference type="Proteomes" id="UP000228380">
    <property type="component" value="Unplaced"/>
</dbReference>
<gene>
    <name evidence="3" type="primary">LOC120105296</name>
</gene>
<feature type="region of interest" description="Disordered" evidence="1">
    <location>
        <begin position="31"/>
        <end position="87"/>
    </location>
</feature>
<reference evidence="3" key="1">
    <citation type="submission" date="2025-08" db="UniProtKB">
        <authorList>
            <consortium name="RefSeq"/>
        </authorList>
    </citation>
    <scope>IDENTIFICATION</scope>
    <source>
        <tissue evidence="3">Young leaves</tissue>
    </source>
</reference>
<dbReference type="AlphaFoldDB" id="A0A8B8ZJT1"/>
<feature type="region of interest" description="Disordered" evidence="1">
    <location>
        <begin position="105"/>
        <end position="125"/>
    </location>
</feature>
<dbReference type="GeneID" id="120105296"/>
<sequence>MEETLPEIRISPSRPLDSFTETELLAAEQLVQLSESSGGESSSSLSSSSPRSVNAQPPPMAMVAEADDDVEGEEQEDEIGGAPRRRRPRYRLIADLYAARLRSTALRSGLEEERQRGEKRMKGGN</sequence>
<dbReference type="RefSeq" id="XP_038973562.1">
    <property type="nucleotide sequence ID" value="XM_039117634.1"/>
</dbReference>
<feature type="compositionally biased region" description="Low complexity" evidence="1">
    <location>
        <begin position="33"/>
        <end position="49"/>
    </location>
</feature>